<dbReference type="OrthoDB" id="9787435at2"/>
<dbReference type="InterPro" id="IPR020843">
    <property type="entry name" value="ER"/>
</dbReference>
<dbReference type="InterPro" id="IPR013149">
    <property type="entry name" value="ADH-like_C"/>
</dbReference>
<dbReference type="PANTHER" id="PTHR43677">
    <property type="entry name" value="SHORT-CHAIN DEHYDROGENASE/REDUCTASE"/>
    <property type="match status" value="1"/>
</dbReference>
<dbReference type="InterPro" id="IPR051397">
    <property type="entry name" value="Zn-ADH-like_protein"/>
</dbReference>
<dbReference type="RefSeq" id="WP_036397464.1">
    <property type="nucleotide sequence ID" value="NZ_CCBB010000001.1"/>
</dbReference>
<dbReference type="AlphaFoldDB" id="W9AXH7"/>
<proteinExistence type="predicted"/>
<dbReference type="Gene3D" id="3.40.50.720">
    <property type="entry name" value="NAD(P)-binding Rossmann-like Domain"/>
    <property type="match status" value="1"/>
</dbReference>
<accession>W9AXH7</accession>
<dbReference type="Pfam" id="PF00107">
    <property type="entry name" value="ADH_zinc_N"/>
    <property type="match status" value="1"/>
</dbReference>
<dbReference type="Proteomes" id="UP000028870">
    <property type="component" value="Unassembled WGS sequence"/>
</dbReference>
<organism evidence="2 3">
    <name type="scientific">Mycolicibacterium cosmeticum</name>
    <dbReference type="NCBI Taxonomy" id="258533"/>
    <lineage>
        <taxon>Bacteria</taxon>
        <taxon>Bacillati</taxon>
        <taxon>Actinomycetota</taxon>
        <taxon>Actinomycetes</taxon>
        <taxon>Mycobacteriales</taxon>
        <taxon>Mycobacteriaceae</taxon>
        <taxon>Mycolicibacterium</taxon>
    </lineage>
</organism>
<reference evidence="2" key="1">
    <citation type="submission" date="2014-03" db="EMBL/GenBank/DDBJ databases">
        <title>Draft Genome Sequence of Mycobacterium cosmeticum DSM 44829.</title>
        <authorList>
            <person name="Croce O."/>
            <person name="Robert C."/>
            <person name="Raoult D."/>
            <person name="Drancourt M."/>
        </authorList>
    </citation>
    <scope>NUCLEOTIDE SEQUENCE [LARGE SCALE GENOMIC DNA]</scope>
    <source>
        <strain evidence="2">DSM 44829</strain>
    </source>
</reference>
<dbReference type="eggNOG" id="COG0604">
    <property type="taxonomic scope" value="Bacteria"/>
</dbReference>
<dbReference type="STRING" id="258533.BN977_02097"/>
<reference evidence="2" key="2">
    <citation type="submission" date="2014-03" db="EMBL/GenBank/DDBJ databases">
        <authorList>
            <person name="Urmite Genomes"/>
        </authorList>
    </citation>
    <scope>NUCLEOTIDE SEQUENCE</scope>
    <source>
        <strain evidence="2">DSM 44829</strain>
    </source>
</reference>
<comment type="caution">
    <text evidence="2">The sequence shown here is derived from an EMBL/GenBank/DDBJ whole genome shotgun (WGS) entry which is preliminary data.</text>
</comment>
<name>W9AXH7_MYCCO</name>
<dbReference type="SMART" id="SM00829">
    <property type="entry name" value="PKS_ER"/>
    <property type="match status" value="1"/>
</dbReference>
<dbReference type="SUPFAM" id="SSF50129">
    <property type="entry name" value="GroES-like"/>
    <property type="match status" value="1"/>
</dbReference>
<sequence length="324" mass="33435">MKAAVVTEWGQVPVYTEFAEPEAGDGTVVAAVEASALTNLTRGIVSGQHYASKEIQLPAIPGVDGVVRLPDGRRVYASVIGAHGLMAERAAINAEGTFEVPDGVDSVTAAAVPNPGMSAWMALQHGAALQPGQHVLVLGATGVTGATAVQVAKSLFGAGRVVVAGRDTARLDWLGTVGADEAIAMREEDLAARVAALHTERPFDAVLDYLWGEPAATVLRALAGSHPSTHYHPTRWVQIGSMAGPDITLPAGLLRGTAITLSGIGFGSVPPDVLGRARTEALPLLLDMVADGRLHLGTTARPLAEVAEVWTAAEPSGTRVVLVP</sequence>
<dbReference type="GO" id="GO:0016491">
    <property type="term" value="F:oxidoreductase activity"/>
    <property type="evidence" value="ECO:0007669"/>
    <property type="project" value="InterPro"/>
</dbReference>
<dbReference type="InterPro" id="IPR011032">
    <property type="entry name" value="GroES-like_sf"/>
</dbReference>
<evidence type="ECO:0000259" key="1">
    <source>
        <dbReference type="SMART" id="SM00829"/>
    </source>
</evidence>
<dbReference type="Gene3D" id="3.90.180.10">
    <property type="entry name" value="Medium-chain alcohol dehydrogenases, catalytic domain"/>
    <property type="match status" value="1"/>
</dbReference>
<dbReference type="SUPFAM" id="SSF51735">
    <property type="entry name" value="NAD(P)-binding Rossmann-fold domains"/>
    <property type="match status" value="1"/>
</dbReference>
<evidence type="ECO:0000313" key="3">
    <source>
        <dbReference type="Proteomes" id="UP000028870"/>
    </source>
</evidence>
<protein>
    <submittedName>
        <fullName evidence="2">Zinc-binding alcohol dehydrogenase</fullName>
    </submittedName>
</protein>
<gene>
    <name evidence="2" type="ORF">BN977_02097</name>
</gene>
<dbReference type="PANTHER" id="PTHR43677:SF11">
    <property type="entry name" value="ZINC-CONTAINING ALCOHOL DEHYDROGENASE"/>
    <property type="match status" value="1"/>
</dbReference>
<evidence type="ECO:0000313" key="2">
    <source>
        <dbReference type="EMBL" id="CDO07291.1"/>
    </source>
</evidence>
<dbReference type="EMBL" id="CCBB010000001">
    <property type="protein sequence ID" value="CDO07291.1"/>
    <property type="molecule type" value="Genomic_DNA"/>
</dbReference>
<dbReference type="InterPro" id="IPR036291">
    <property type="entry name" value="NAD(P)-bd_dom_sf"/>
</dbReference>
<feature type="domain" description="Enoyl reductase (ER)" evidence="1">
    <location>
        <begin position="10"/>
        <end position="322"/>
    </location>
</feature>
<keyword evidence="3" id="KW-1185">Reference proteome</keyword>